<evidence type="ECO:0000313" key="6">
    <source>
        <dbReference type="Proteomes" id="UP000292235"/>
    </source>
</evidence>
<dbReference type="Pfam" id="PF00206">
    <property type="entry name" value="Lyase_1"/>
    <property type="match status" value="1"/>
</dbReference>
<dbReference type="EMBL" id="CP036455">
    <property type="protein sequence ID" value="QBI53376.1"/>
    <property type="molecule type" value="Genomic_DNA"/>
</dbReference>
<dbReference type="EC" id="5.5.1.2" evidence="5"/>
<dbReference type="Proteomes" id="UP000292235">
    <property type="component" value="Chromosome"/>
</dbReference>
<gene>
    <name evidence="5" type="primary">pcaB</name>
    <name evidence="5" type="ORF">EKD16_07905</name>
</gene>
<organism evidence="5 6">
    <name type="scientific">Streptomonospora litoralis</name>
    <dbReference type="NCBI Taxonomy" id="2498135"/>
    <lineage>
        <taxon>Bacteria</taxon>
        <taxon>Bacillati</taxon>
        <taxon>Actinomycetota</taxon>
        <taxon>Actinomycetes</taxon>
        <taxon>Streptosporangiales</taxon>
        <taxon>Nocardiopsidaceae</taxon>
        <taxon>Streptomonospora</taxon>
    </lineage>
</organism>
<dbReference type="InterPro" id="IPR008948">
    <property type="entry name" value="L-Aspartase-like"/>
</dbReference>
<keyword evidence="6" id="KW-1185">Reference proteome</keyword>
<dbReference type="PRINTS" id="PR00145">
    <property type="entry name" value="ARGSUCLYASE"/>
</dbReference>
<dbReference type="PANTHER" id="PTHR43172">
    <property type="entry name" value="ADENYLOSUCCINATE LYASE"/>
    <property type="match status" value="1"/>
</dbReference>
<dbReference type="PANTHER" id="PTHR43172:SF2">
    <property type="entry name" value="ADENYLOSUCCINATE LYASE C-TERMINAL DOMAIN-CONTAINING PROTEIN"/>
    <property type="match status" value="1"/>
</dbReference>
<sequence length="474" mass="48068">MRDENERGAVNEDSGAAGGLYGGIFGRGGIAAETDDRAWLRALLDAEAALARAHARVGLVPAEHAAAITAACVPEAFDADALGAAAAGAGNPVVPLVAELTRRVGGDAARHIHHGATSQDIMDTAAMLVARRAGGAVAEHTDGAAELLAELAAGHRDTVMAGRTLLQQALPTTFGAAAAGWLEGLDTAAHRLTEVLTQRAAAQLGGAAGTLASLGEHGPAVVAAFAEEAGLAEPALPWHTERGRIADIAGGLGRVCGAVGKTAGDIVLLAQTEVGEVVEAGGAGVGGSSTLPHKRNPIAAVSAVACAEQAPGLVSTLFAAQAQQHQRAAGPWHAEWPALTRLLDAAGSAAAWLCTSLERLEVRPEAMRANLAASGGFPMAERVTTDLAGELGRSQAHERVRDACAEAADSGRALGEVLAEHLAGRRSRARIDELLDPAGYLGSTGVLVDRALAARTRRPRPEPGGTGPSTGERR</sequence>
<evidence type="ECO:0000256" key="2">
    <source>
        <dbReference type="ARBA" id="ARBA00034772"/>
    </source>
</evidence>
<feature type="domain" description="Adenylosuccinate lyase C-terminal" evidence="4">
    <location>
        <begin position="375"/>
        <end position="452"/>
    </location>
</feature>
<dbReference type="NCBIfam" id="TIGR02426">
    <property type="entry name" value="protocat_pcaB"/>
    <property type="match status" value="1"/>
</dbReference>
<dbReference type="Pfam" id="PF10397">
    <property type="entry name" value="ADSL_C"/>
    <property type="match status" value="1"/>
</dbReference>
<dbReference type="AlphaFoldDB" id="A0A4P6PYK9"/>
<feature type="region of interest" description="Disordered" evidence="3">
    <location>
        <begin position="451"/>
        <end position="474"/>
    </location>
</feature>
<accession>A0A4P6PYK9</accession>
<comment type="similarity">
    <text evidence="2">Belongs to the class-II fumarase/aspartase family.</text>
</comment>
<dbReference type="SUPFAM" id="SSF48557">
    <property type="entry name" value="L-aspartase-like"/>
    <property type="match status" value="1"/>
</dbReference>
<dbReference type="PRINTS" id="PR00149">
    <property type="entry name" value="FUMRATELYASE"/>
</dbReference>
<dbReference type="KEGG" id="strr:EKD16_07905"/>
<dbReference type="GO" id="GO:0019619">
    <property type="term" value="P:3,4-dihydroxybenzoate catabolic process"/>
    <property type="evidence" value="ECO:0007669"/>
    <property type="project" value="InterPro"/>
</dbReference>
<dbReference type="GO" id="GO:0016829">
    <property type="term" value="F:lyase activity"/>
    <property type="evidence" value="ECO:0007669"/>
    <property type="project" value="UniProtKB-KW"/>
</dbReference>
<keyword evidence="5" id="KW-0413">Isomerase</keyword>
<evidence type="ECO:0000256" key="3">
    <source>
        <dbReference type="SAM" id="MobiDB-lite"/>
    </source>
</evidence>
<keyword evidence="1" id="KW-0456">Lyase</keyword>
<dbReference type="InterPro" id="IPR012789">
    <property type="entry name" value="Protocat_PcaB-like"/>
</dbReference>
<dbReference type="Gene3D" id="1.20.200.10">
    <property type="entry name" value="Fumarase/aspartase (Central domain)"/>
    <property type="match status" value="1"/>
</dbReference>
<dbReference type="InterPro" id="IPR022761">
    <property type="entry name" value="Fumarate_lyase_N"/>
</dbReference>
<evidence type="ECO:0000256" key="1">
    <source>
        <dbReference type="ARBA" id="ARBA00023239"/>
    </source>
</evidence>
<dbReference type="GO" id="GO:0047472">
    <property type="term" value="F:3-carboxy-cis,cis-muconate cycloisomerase activity"/>
    <property type="evidence" value="ECO:0007669"/>
    <property type="project" value="UniProtKB-EC"/>
</dbReference>
<dbReference type="Gene3D" id="1.10.40.30">
    <property type="entry name" value="Fumarase/aspartase (C-terminal domain)"/>
    <property type="match status" value="1"/>
</dbReference>
<protein>
    <submittedName>
        <fullName evidence="5">3-carboxy-cis,cis-muconate cycloisomerase</fullName>
        <ecNumber evidence="5">5.5.1.2</ecNumber>
    </submittedName>
</protein>
<name>A0A4P6PYK9_9ACTN</name>
<reference evidence="5 6" key="1">
    <citation type="submission" date="2019-02" db="EMBL/GenBank/DDBJ databases">
        <authorList>
            <person name="Khodamoradi S."/>
            <person name="Hahnke R.L."/>
            <person name="Kaempfer P."/>
            <person name="Schumann P."/>
            <person name="Rohde M."/>
            <person name="Steinert M."/>
            <person name="Luzhetskyy A."/>
            <person name="Wink J."/>
            <person name="Ruckert C."/>
        </authorList>
    </citation>
    <scope>NUCLEOTIDE SEQUENCE [LARGE SCALE GENOMIC DNA]</scope>
    <source>
        <strain evidence="5 6">M2</strain>
    </source>
</reference>
<dbReference type="SMART" id="SM00998">
    <property type="entry name" value="ADSL_C"/>
    <property type="match status" value="1"/>
</dbReference>
<dbReference type="InterPro" id="IPR019468">
    <property type="entry name" value="AdenyloSucc_lyase_C"/>
</dbReference>
<dbReference type="InterPro" id="IPR000362">
    <property type="entry name" value="Fumarate_lyase_fam"/>
</dbReference>
<evidence type="ECO:0000313" key="5">
    <source>
        <dbReference type="EMBL" id="QBI53376.1"/>
    </source>
</evidence>
<evidence type="ECO:0000259" key="4">
    <source>
        <dbReference type="SMART" id="SM00998"/>
    </source>
</evidence>
<proteinExistence type="inferred from homology"/>